<feature type="domain" description="Glycosyl transferase family 1" evidence="2">
    <location>
        <begin position="217"/>
        <end position="362"/>
    </location>
</feature>
<accession>A0ABS5J0V6</accession>
<evidence type="ECO:0000313" key="4">
    <source>
        <dbReference type="Proteomes" id="UP000676386"/>
    </source>
</evidence>
<protein>
    <submittedName>
        <fullName evidence="3">Glycosyltransferase family 4 protein</fullName>
    </submittedName>
</protein>
<sequence length="407" mass="45961">MENKLWIVTELFFPEETSTAYIMTEVSAHIAQNADVHVICGPSSYQKSNIVSNAAFANESVTIHRVKALPLNKDKLLQRSLRMLLLSVQLSFKLLAKSRKGDRVLIVTNPAPIVLLVSLISRLKGLKCFTIVHDVFPENLVAARLMSSGSLGYKILKWIFNKAYSKMSVLFVLGRDMKEVFEKKLSSYRKKPAIYVVENWADTTGIFPMGKNENRIVQQLGVTDKIVFQFAGNLGRVQGLMELCNVIKQIRNPLVHFMFIGEGAVKQEMKDFVAVHHLRNVSMLDSFSRNQQREFLNAGDVGIVSLQEGMAGLGVPSKSYNILAAGKPILFIGDRESEIARMIDEHDVGWCYDLKDTRSLLEFFNNLSPEDVLYLKDKGEKARSLAVTKYTREIILDKYLKMTTSEN</sequence>
<dbReference type="PANTHER" id="PTHR46401">
    <property type="entry name" value="GLYCOSYLTRANSFERASE WBBK-RELATED"/>
    <property type="match status" value="1"/>
</dbReference>
<dbReference type="Gene3D" id="3.40.50.2000">
    <property type="entry name" value="Glycogen Phosphorylase B"/>
    <property type="match status" value="2"/>
</dbReference>
<keyword evidence="4" id="KW-1185">Reference proteome</keyword>
<dbReference type="RefSeq" id="WP_211973936.1">
    <property type="nucleotide sequence ID" value="NZ_CBFHAM010000069.1"/>
</dbReference>
<dbReference type="Proteomes" id="UP000676386">
    <property type="component" value="Unassembled WGS sequence"/>
</dbReference>
<dbReference type="EMBL" id="JAGTXB010000007">
    <property type="protein sequence ID" value="MBS0028829.1"/>
    <property type="molecule type" value="Genomic_DNA"/>
</dbReference>
<proteinExistence type="predicted"/>
<evidence type="ECO:0000259" key="2">
    <source>
        <dbReference type="Pfam" id="PF00534"/>
    </source>
</evidence>
<evidence type="ECO:0000313" key="3">
    <source>
        <dbReference type="EMBL" id="MBS0028829.1"/>
    </source>
</evidence>
<gene>
    <name evidence="3" type="ORF">KE626_16030</name>
</gene>
<reference evidence="3 4" key="1">
    <citation type="submission" date="2021-04" db="EMBL/GenBank/DDBJ databases">
        <title>Chitinophaga sp. nov., isolated from the rhizosphere soil.</title>
        <authorList>
            <person name="He S."/>
        </authorList>
    </citation>
    <scope>NUCLEOTIDE SEQUENCE [LARGE SCALE GENOMIC DNA]</scope>
    <source>
        <strain evidence="3 4">2R12</strain>
    </source>
</reference>
<dbReference type="PANTHER" id="PTHR46401:SF2">
    <property type="entry name" value="GLYCOSYLTRANSFERASE WBBK-RELATED"/>
    <property type="match status" value="1"/>
</dbReference>
<comment type="caution">
    <text evidence="3">The sequence shown here is derived from an EMBL/GenBank/DDBJ whole genome shotgun (WGS) entry which is preliminary data.</text>
</comment>
<dbReference type="Pfam" id="PF00534">
    <property type="entry name" value="Glycos_transf_1"/>
    <property type="match status" value="1"/>
</dbReference>
<dbReference type="SUPFAM" id="SSF53756">
    <property type="entry name" value="UDP-Glycosyltransferase/glycogen phosphorylase"/>
    <property type="match status" value="1"/>
</dbReference>
<evidence type="ECO:0000256" key="1">
    <source>
        <dbReference type="ARBA" id="ARBA00022679"/>
    </source>
</evidence>
<dbReference type="InterPro" id="IPR001296">
    <property type="entry name" value="Glyco_trans_1"/>
</dbReference>
<name>A0ABS5J0V6_9BACT</name>
<keyword evidence="1" id="KW-0808">Transferase</keyword>
<dbReference type="CDD" id="cd03794">
    <property type="entry name" value="GT4_WbuB-like"/>
    <property type="match status" value="1"/>
</dbReference>
<organism evidence="3 4">
    <name type="scientific">Chitinophaga hostae</name>
    <dbReference type="NCBI Taxonomy" id="2831022"/>
    <lineage>
        <taxon>Bacteria</taxon>
        <taxon>Pseudomonadati</taxon>
        <taxon>Bacteroidota</taxon>
        <taxon>Chitinophagia</taxon>
        <taxon>Chitinophagales</taxon>
        <taxon>Chitinophagaceae</taxon>
        <taxon>Chitinophaga</taxon>
    </lineage>
</organism>